<name>Q9N0A3_MACFA</name>
<organism evidence="1">
    <name type="scientific">Macaca fascicularis</name>
    <name type="common">Crab-eating macaque</name>
    <name type="synonym">Cynomolgus monkey</name>
    <dbReference type="NCBI Taxonomy" id="9541"/>
    <lineage>
        <taxon>Eukaryota</taxon>
        <taxon>Metazoa</taxon>
        <taxon>Chordata</taxon>
        <taxon>Craniata</taxon>
        <taxon>Vertebrata</taxon>
        <taxon>Euteleostomi</taxon>
        <taxon>Mammalia</taxon>
        <taxon>Eutheria</taxon>
        <taxon>Euarchontoglires</taxon>
        <taxon>Primates</taxon>
        <taxon>Haplorrhini</taxon>
        <taxon>Catarrhini</taxon>
        <taxon>Cercopithecidae</taxon>
        <taxon>Cercopithecinae</taxon>
        <taxon>Macaca</taxon>
    </lineage>
</organism>
<protein>
    <submittedName>
        <fullName evidence="1">Unnamed protein product</fullName>
    </submittedName>
</protein>
<sequence length="42" mass="4455">MRLCSEPYPAGTGSPLSNGCIRSQCFLSAVGALISQLRKGER</sequence>
<accession>Q9N0A3</accession>
<proteinExistence type="evidence at transcript level"/>
<dbReference type="AlphaFoldDB" id="Q9N0A3"/>
<evidence type="ECO:0000313" key="1">
    <source>
        <dbReference type="EMBL" id="BAB01609.1"/>
    </source>
</evidence>
<dbReference type="EMBL" id="AB046027">
    <property type="protein sequence ID" value="BAB01609.1"/>
    <property type="molecule type" value="mRNA"/>
</dbReference>
<reference evidence="1" key="1">
    <citation type="submission" date="2000-07" db="EMBL/GenBank/DDBJ databases">
        <title>Isolation of full-length cDNA clones from macaque brain cDNA libraries.</title>
        <authorList>
            <person name="Osada N."/>
            <person name="Hida M."/>
            <person name="Kusuda J."/>
            <person name="Tanuma R."/>
            <person name="Iseki K."/>
            <person name="Hirai M."/>
            <person name="Terao K."/>
            <person name="Suzuki Y."/>
            <person name="Sugano S."/>
            <person name="Hashimoto K."/>
        </authorList>
    </citation>
    <scope>NUCLEOTIDE SEQUENCE</scope>
</reference>